<gene>
    <name evidence="1" type="ORF">llap_5061</name>
</gene>
<organism evidence="1 2">
    <name type="scientific">Limosa lapponica baueri</name>
    <dbReference type="NCBI Taxonomy" id="1758121"/>
    <lineage>
        <taxon>Eukaryota</taxon>
        <taxon>Metazoa</taxon>
        <taxon>Chordata</taxon>
        <taxon>Craniata</taxon>
        <taxon>Vertebrata</taxon>
        <taxon>Euteleostomi</taxon>
        <taxon>Archelosauria</taxon>
        <taxon>Archosauria</taxon>
        <taxon>Dinosauria</taxon>
        <taxon>Saurischia</taxon>
        <taxon>Theropoda</taxon>
        <taxon>Coelurosauria</taxon>
        <taxon>Aves</taxon>
        <taxon>Neognathae</taxon>
        <taxon>Neoaves</taxon>
        <taxon>Charadriiformes</taxon>
        <taxon>Scolopacidae</taxon>
        <taxon>Limosa</taxon>
    </lineage>
</organism>
<evidence type="ECO:0000313" key="2">
    <source>
        <dbReference type="Proteomes" id="UP000233556"/>
    </source>
</evidence>
<dbReference type="AlphaFoldDB" id="A0A2I0UF05"/>
<sequence>MKFNKAKCRFLHLGQGNAKHTHRLGGEWIESSPEGEDMGMLMDEKGIQNKEDMDLLEQVQRRAMKMNRGLEHLSDEDRLRELGLFSLEKRRLQGEAELHALQMVIDIEGSIPSSSPQPVLPEKPISLHSNTPAAIPPCLHDANEIIALEFKTILPRPIAPVPDQESLLISPVAAFRDWKGLQGLPGAFSSPG</sequence>
<evidence type="ECO:0000313" key="1">
    <source>
        <dbReference type="EMBL" id="PKU44625.1"/>
    </source>
</evidence>
<dbReference type="EMBL" id="KZ505814">
    <property type="protein sequence ID" value="PKU44625.1"/>
    <property type="molecule type" value="Genomic_DNA"/>
</dbReference>
<dbReference type="OrthoDB" id="9036313at2759"/>
<reference evidence="2" key="1">
    <citation type="submission" date="2017-11" db="EMBL/GenBank/DDBJ databases">
        <authorList>
            <person name="Lima N.C."/>
            <person name="Parody-Merino A.M."/>
            <person name="Battley P.F."/>
            <person name="Fidler A.E."/>
            <person name="Prosdocimi F."/>
        </authorList>
    </citation>
    <scope>NUCLEOTIDE SEQUENCE [LARGE SCALE GENOMIC DNA]</scope>
</reference>
<reference evidence="2" key="2">
    <citation type="submission" date="2017-12" db="EMBL/GenBank/DDBJ databases">
        <title>Genome sequence of the Bar-tailed Godwit (Limosa lapponica baueri).</title>
        <authorList>
            <person name="Lima N.C.B."/>
            <person name="Parody-Merino A.M."/>
            <person name="Battley P.F."/>
            <person name="Fidler A.E."/>
            <person name="Prosdocimi F."/>
        </authorList>
    </citation>
    <scope>NUCLEOTIDE SEQUENCE [LARGE SCALE GENOMIC DNA]</scope>
</reference>
<dbReference type="Proteomes" id="UP000233556">
    <property type="component" value="Unassembled WGS sequence"/>
</dbReference>
<proteinExistence type="predicted"/>
<accession>A0A2I0UF05</accession>
<protein>
    <submittedName>
        <fullName evidence="1">Uncharacterized protein</fullName>
    </submittedName>
</protein>
<keyword evidence="2" id="KW-1185">Reference proteome</keyword>
<name>A0A2I0UF05_LIMLA</name>